<dbReference type="Proteomes" id="UP000179230">
    <property type="component" value="Unassembled WGS sequence"/>
</dbReference>
<keyword evidence="2" id="KW-1133">Transmembrane helix</keyword>
<evidence type="ECO:0000256" key="1">
    <source>
        <dbReference type="SAM" id="MobiDB-lite"/>
    </source>
</evidence>
<reference evidence="3 4" key="1">
    <citation type="journal article" date="2016" name="Nat. Commun.">
        <title>Thousands of microbial genomes shed light on interconnected biogeochemical processes in an aquifer system.</title>
        <authorList>
            <person name="Anantharaman K."/>
            <person name="Brown C.T."/>
            <person name="Hug L.A."/>
            <person name="Sharon I."/>
            <person name="Castelle C.J."/>
            <person name="Probst A.J."/>
            <person name="Thomas B.C."/>
            <person name="Singh A."/>
            <person name="Wilkins M.J."/>
            <person name="Karaoz U."/>
            <person name="Brodie E.L."/>
            <person name="Williams K.H."/>
            <person name="Hubbard S.S."/>
            <person name="Banfield J.F."/>
        </authorList>
    </citation>
    <scope>NUCLEOTIDE SEQUENCE [LARGE SCALE GENOMIC DNA]</scope>
</reference>
<evidence type="ECO:0000313" key="4">
    <source>
        <dbReference type="Proteomes" id="UP000179230"/>
    </source>
</evidence>
<keyword evidence="2" id="KW-0472">Membrane</keyword>
<sequence>MTQIEFNDESPINRNVRPHQTSSGFSKKLISWGLAKNEQQANIYLFILVVIMFGLIIYMNINTFSAPAIDVVEDPALVP</sequence>
<name>A0A1F6FPJ5_9BACT</name>
<dbReference type="AlphaFoldDB" id="A0A1F6FPJ5"/>
<gene>
    <name evidence="3" type="ORF">A2592_01990</name>
</gene>
<proteinExistence type="predicted"/>
<feature type="transmembrane region" description="Helical" evidence="2">
    <location>
        <begin position="43"/>
        <end position="61"/>
    </location>
</feature>
<organism evidence="3 4">
    <name type="scientific">Candidatus Kaiserbacteria bacterium RIFOXYD1_FULL_42_15</name>
    <dbReference type="NCBI Taxonomy" id="1798532"/>
    <lineage>
        <taxon>Bacteria</taxon>
        <taxon>Candidatus Kaiseribacteriota</taxon>
    </lineage>
</organism>
<accession>A0A1F6FPJ5</accession>
<feature type="region of interest" description="Disordered" evidence="1">
    <location>
        <begin position="1"/>
        <end position="23"/>
    </location>
</feature>
<evidence type="ECO:0000313" key="3">
    <source>
        <dbReference type="EMBL" id="OGG87779.1"/>
    </source>
</evidence>
<protein>
    <submittedName>
        <fullName evidence="3">Uncharacterized protein</fullName>
    </submittedName>
</protein>
<keyword evidence="2" id="KW-0812">Transmembrane</keyword>
<evidence type="ECO:0000256" key="2">
    <source>
        <dbReference type="SAM" id="Phobius"/>
    </source>
</evidence>
<dbReference type="EMBL" id="MFMT01000041">
    <property type="protein sequence ID" value="OGG87779.1"/>
    <property type="molecule type" value="Genomic_DNA"/>
</dbReference>
<comment type="caution">
    <text evidence="3">The sequence shown here is derived from an EMBL/GenBank/DDBJ whole genome shotgun (WGS) entry which is preliminary data.</text>
</comment>